<name>A0A7U2F979_PHANO</name>
<protein>
    <submittedName>
        <fullName evidence="1">Uncharacterized protein</fullName>
    </submittedName>
</protein>
<gene>
    <name evidence="1" type="ORF">JI435_304500</name>
</gene>
<dbReference type="EMBL" id="CP069031">
    <property type="protein sequence ID" value="QRC98825.1"/>
    <property type="molecule type" value="Genomic_DNA"/>
</dbReference>
<keyword evidence="2" id="KW-1185">Reference proteome</keyword>
<proteinExistence type="predicted"/>
<evidence type="ECO:0000313" key="1">
    <source>
        <dbReference type="EMBL" id="QRC98825.1"/>
    </source>
</evidence>
<reference evidence="2" key="1">
    <citation type="journal article" date="2021" name="BMC Genomics">
        <title>Chromosome-level genome assembly and manually-curated proteome of model necrotroph Parastagonospora nodorum Sn15 reveals a genome-wide trove of candidate effector homologs, and redundancy of virulence-related functions within an accessory chromosome.</title>
        <authorList>
            <person name="Bertazzoni S."/>
            <person name="Jones D.A.B."/>
            <person name="Phan H.T."/>
            <person name="Tan K.-C."/>
            <person name="Hane J.K."/>
        </authorList>
    </citation>
    <scope>NUCLEOTIDE SEQUENCE [LARGE SCALE GENOMIC DNA]</scope>
    <source>
        <strain evidence="2">SN15 / ATCC MYA-4574 / FGSC 10173)</strain>
    </source>
</reference>
<dbReference type="Proteomes" id="UP000663193">
    <property type="component" value="Chromosome 9"/>
</dbReference>
<evidence type="ECO:0000313" key="2">
    <source>
        <dbReference type="Proteomes" id="UP000663193"/>
    </source>
</evidence>
<organism evidence="1 2">
    <name type="scientific">Phaeosphaeria nodorum (strain SN15 / ATCC MYA-4574 / FGSC 10173)</name>
    <name type="common">Glume blotch fungus</name>
    <name type="synonym">Parastagonospora nodorum</name>
    <dbReference type="NCBI Taxonomy" id="321614"/>
    <lineage>
        <taxon>Eukaryota</taxon>
        <taxon>Fungi</taxon>
        <taxon>Dikarya</taxon>
        <taxon>Ascomycota</taxon>
        <taxon>Pezizomycotina</taxon>
        <taxon>Dothideomycetes</taxon>
        <taxon>Pleosporomycetidae</taxon>
        <taxon>Pleosporales</taxon>
        <taxon>Pleosporineae</taxon>
        <taxon>Phaeosphaeriaceae</taxon>
        <taxon>Parastagonospora</taxon>
    </lineage>
</organism>
<dbReference type="AlphaFoldDB" id="A0A7U2F979"/>
<sequence>MRCRAMFAEDDPAKRCVAVRRHCMTAASWHGDDEALADRQDNAQTRWAVCHYRSARFTVTMRRQIEAKWPGSMAQDSATRRCRDPRVCE</sequence>
<accession>A0A7U2F979</accession>
<dbReference type="VEuPathDB" id="FungiDB:JI435_304500"/>